<comment type="caution">
    <text evidence="2">The sequence shown here is derived from an EMBL/GenBank/DDBJ whole genome shotgun (WGS) entry which is preliminary data.</text>
</comment>
<sequence>MAMATATATAIFDVCSIPLRALIAPSTFVLFVEPMTMTSACACVSVGASYPSYFIIFHFPSRSAFTNQTDSSYSQPRRLPKNVRLLKGRVGARARVGVGMVRGGQAGVSGLCFFVLLSGLSSLSMMFFPGAMRM</sequence>
<keyword evidence="1" id="KW-1133">Transmembrane helix</keyword>
<keyword evidence="3" id="KW-1185">Reference proteome</keyword>
<dbReference type="Proteomes" id="UP001218188">
    <property type="component" value="Unassembled WGS sequence"/>
</dbReference>
<name>A0AAD6X2W2_9AGAR</name>
<evidence type="ECO:0000313" key="3">
    <source>
        <dbReference type="Proteomes" id="UP001218188"/>
    </source>
</evidence>
<gene>
    <name evidence="2" type="ORF">C8F04DRAFT_1114146</name>
</gene>
<dbReference type="AlphaFoldDB" id="A0AAD6X2W2"/>
<proteinExistence type="predicted"/>
<reference evidence="2" key="1">
    <citation type="submission" date="2023-03" db="EMBL/GenBank/DDBJ databases">
        <title>Massive genome expansion in bonnet fungi (Mycena s.s.) driven by repeated elements and novel gene families across ecological guilds.</title>
        <authorList>
            <consortium name="Lawrence Berkeley National Laboratory"/>
            <person name="Harder C.B."/>
            <person name="Miyauchi S."/>
            <person name="Viragh M."/>
            <person name="Kuo A."/>
            <person name="Thoen E."/>
            <person name="Andreopoulos B."/>
            <person name="Lu D."/>
            <person name="Skrede I."/>
            <person name="Drula E."/>
            <person name="Henrissat B."/>
            <person name="Morin E."/>
            <person name="Kohler A."/>
            <person name="Barry K."/>
            <person name="LaButti K."/>
            <person name="Morin E."/>
            <person name="Salamov A."/>
            <person name="Lipzen A."/>
            <person name="Mereny Z."/>
            <person name="Hegedus B."/>
            <person name="Baldrian P."/>
            <person name="Stursova M."/>
            <person name="Weitz H."/>
            <person name="Taylor A."/>
            <person name="Grigoriev I.V."/>
            <person name="Nagy L.G."/>
            <person name="Martin F."/>
            <person name="Kauserud H."/>
        </authorList>
    </citation>
    <scope>NUCLEOTIDE SEQUENCE</scope>
    <source>
        <strain evidence="2">CBHHK200</strain>
    </source>
</reference>
<evidence type="ECO:0000313" key="2">
    <source>
        <dbReference type="EMBL" id="KAJ7030189.1"/>
    </source>
</evidence>
<accession>A0AAD6X2W2</accession>
<organism evidence="2 3">
    <name type="scientific">Mycena alexandri</name>
    <dbReference type="NCBI Taxonomy" id="1745969"/>
    <lineage>
        <taxon>Eukaryota</taxon>
        <taxon>Fungi</taxon>
        <taxon>Dikarya</taxon>
        <taxon>Basidiomycota</taxon>
        <taxon>Agaricomycotina</taxon>
        <taxon>Agaricomycetes</taxon>
        <taxon>Agaricomycetidae</taxon>
        <taxon>Agaricales</taxon>
        <taxon>Marasmiineae</taxon>
        <taxon>Mycenaceae</taxon>
        <taxon>Mycena</taxon>
    </lineage>
</organism>
<keyword evidence="1" id="KW-0472">Membrane</keyword>
<keyword evidence="1" id="KW-0812">Transmembrane</keyword>
<evidence type="ECO:0000256" key="1">
    <source>
        <dbReference type="SAM" id="Phobius"/>
    </source>
</evidence>
<protein>
    <submittedName>
        <fullName evidence="2">Uncharacterized protein</fullName>
    </submittedName>
</protein>
<dbReference type="EMBL" id="JARJCM010000093">
    <property type="protein sequence ID" value="KAJ7030189.1"/>
    <property type="molecule type" value="Genomic_DNA"/>
</dbReference>
<feature type="transmembrane region" description="Helical" evidence="1">
    <location>
        <begin position="106"/>
        <end position="128"/>
    </location>
</feature>